<protein>
    <submittedName>
        <fullName evidence="1">Abortive infection bacteriophage resistance protein</fullName>
    </submittedName>
</protein>
<name>A0A7H4LY87_9ENTR</name>
<proteinExistence type="predicted"/>
<comment type="caution">
    <text evidence="1">The sequence shown here is derived from an EMBL/GenBank/DDBJ whole genome shotgun (WGS) entry which is preliminary data.</text>
</comment>
<dbReference type="Proteomes" id="UP000255050">
    <property type="component" value="Unassembled WGS sequence"/>
</dbReference>
<dbReference type="Pfam" id="PF07751">
    <property type="entry name" value="Abi_2"/>
    <property type="match status" value="1"/>
</dbReference>
<organism evidence="1 2">
    <name type="scientific">Klebsiella michiganensis</name>
    <dbReference type="NCBI Taxonomy" id="1134687"/>
    <lineage>
        <taxon>Bacteria</taxon>
        <taxon>Pseudomonadati</taxon>
        <taxon>Pseudomonadota</taxon>
        <taxon>Gammaproteobacteria</taxon>
        <taxon>Enterobacterales</taxon>
        <taxon>Enterobacteriaceae</taxon>
        <taxon>Klebsiella/Raoultella group</taxon>
        <taxon>Klebsiella</taxon>
    </lineage>
</organism>
<accession>A0A7H4LY87</accession>
<dbReference type="InterPro" id="IPR011664">
    <property type="entry name" value="Abi_system_AbiD/AbiF-like"/>
</dbReference>
<reference evidence="1 2" key="1">
    <citation type="submission" date="2018-06" db="EMBL/GenBank/DDBJ databases">
        <authorList>
            <consortium name="Pathogen Informatics"/>
            <person name="Doyle S."/>
        </authorList>
    </citation>
    <scope>NUCLEOTIDE SEQUENCE [LARGE SCALE GENOMIC DNA]</scope>
    <source>
        <strain evidence="1 2">NCTC11694</strain>
    </source>
</reference>
<sequence>MVIHDSQRAMRKLSQVGYYRLSGFWYTSRIIRTSDEGLSFRSDDFLPGTSFEQAYDLYLFDKKLRMLMMDALERIEIHIRSVIAHEVGRYDPLAYRKESYINQRLLNDGRNGKPSTFEKWRNKLDLKIQDSRDECIMWHLSQQKEIPFWVAVETWDFGQMSKYYAMLNGGMQAKIIKRLQLDNKQTLTKWLQCLNLLRNRCAHHSRIWNRKHAVVPIPKSIFFDELKIDARACERLYSAICIMWYLVKMIGPGSTWIRQVAELFDKKPNMPGCSYESMAFRNQASLEPDSETRLDSCMQTTTASRGPRRGLVQFLQHISCASVSFIHGAMNIALLITSQRCAPDASRRCKCPYPTPCPL</sequence>
<evidence type="ECO:0000313" key="2">
    <source>
        <dbReference type="Proteomes" id="UP000255050"/>
    </source>
</evidence>
<dbReference type="EMBL" id="UGJR01000002">
    <property type="protein sequence ID" value="STR41113.1"/>
    <property type="molecule type" value="Genomic_DNA"/>
</dbReference>
<gene>
    <name evidence="1" type="ORF">NCTC11694_02288</name>
</gene>
<dbReference type="AlphaFoldDB" id="A0A7H4LY87"/>
<evidence type="ECO:0000313" key="1">
    <source>
        <dbReference type="EMBL" id="STR41113.1"/>
    </source>
</evidence>